<organism evidence="2 3">
    <name type="scientific">Alteromonas aquimaris</name>
    <dbReference type="NCBI Taxonomy" id="2998417"/>
    <lineage>
        <taxon>Bacteria</taxon>
        <taxon>Pseudomonadati</taxon>
        <taxon>Pseudomonadota</taxon>
        <taxon>Gammaproteobacteria</taxon>
        <taxon>Alteromonadales</taxon>
        <taxon>Alteromonadaceae</taxon>
        <taxon>Alteromonas/Salinimonas group</taxon>
        <taxon>Alteromonas</taxon>
    </lineage>
</organism>
<feature type="signal peptide" evidence="1">
    <location>
        <begin position="1"/>
        <end position="19"/>
    </location>
</feature>
<evidence type="ECO:0000313" key="2">
    <source>
        <dbReference type="EMBL" id="MCW8109556.1"/>
    </source>
</evidence>
<dbReference type="EMBL" id="JAPFRD010000011">
    <property type="protein sequence ID" value="MCW8109556.1"/>
    <property type="molecule type" value="Genomic_DNA"/>
</dbReference>
<protein>
    <recommendedName>
        <fullName evidence="4">Secreted protein</fullName>
    </recommendedName>
</protein>
<evidence type="ECO:0000313" key="3">
    <source>
        <dbReference type="Proteomes" id="UP001142810"/>
    </source>
</evidence>
<comment type="caution">
    <text evidence="2">The sequence shown here is derived from an EMBL/GenBank/DDBJ whole genome shotgun (WGS) entry which is preliminary data.</text>
</comment>
<dbReference type="RefSeq" id="WP_265618340.1">
    <property type="nucleotide sequence ID" value="NZ_JAPFRD010000011.1"/>
</dbReference>
<feature type="chain" id="PRO_5047019179" description="Secreted protein" evidence="1">
    <location>
        <begin position="20"/>
        <end position="196"/>
    </location>
</feature>
<gene>
    <name evidence="2" type="ORF">OPS25_13690</name>
</gene>
<reference evidence="2" key="1">
    <citation type="submission" date="2022-11" db="EMBL/GenBank/DDBJ databases">
        <title>Alteromonas sp. nov., isolated from sea water of the Qingdao.</title>
        <authorList>
            <person name="Wang Q."/>
        </authorList>
    </citation>
    <scope>NUCLEOTIDE SEQUENCE</scope>
    <source>
        <strain evidence="2">ASW11-7</strain>
    </source>
</reference>
<dbReference type="Proteomes" id="UP001142810">
    <property type="component" value="Unassembled WGS sequence"/>
</dbReference>
<sequence length="196" mass="21885">MKFYALFAGLTLASMQSLAALPSLNSHPNQQAFYDALSSLCGKAFAGRIVTDTAPSAAFQNKTLIMHVSKCNDRQIFIPFHVGKDHSRTWIITRTGSGLSLKHDHRHKDGSEDEVTMYGGITSGPGFEQVQAFPADSYTQWMFAEKGLPQSIGNIWKMFVYPDSFSYQLVREGREFRVDFDLTQPVETPPAPWGTQ</sequence>
<accession>A0ABT3P9U9</accession>
<proteinExistence type="predicted"/>
<evidence type="ECO:0008006" key="4">
    <source>
        <dbReference type="Google" id="ProtNLM"/>
    </source>
</evidence>
<evidence type="ECO:0000256" key="1">
    <source>
        <dbReference type="SAM" id="SignalP"/>
    </source>
</evidence>
<keyword evidence="1" id="KW-0732">Signal</keyword>
<keyword evidence="3" id="KW-1185">Reference proteome</keyword>
<name>A0ABT3P9U9_9ALTE</name>